<evidence type="ECO:0000256" key="6">
    <source>
        <dbReference type="ARBA" id="ARBA00022692"/>
    </source>
</evidence>
<name>A0A6I6DAS4_9GAMM</name>
<feature type="coiled-coil region" evidence="11">
    <location>
        <begin position="132"/>
        <end position="166"/>
    </location>
</feature>
<accession>A0A6I6DAS4</accession>
<evidence type="ECO:0000256" key="10">
    <source>
        <dbReference type="ARBA" id="ARBA00023136"/>
    </source>
</evidence>
<dbReference type="CDD" id="cd12833">
    <property type="entry name" value="ZntB-like_1"/>
    <property type="match status" value="1"/>
</dbReference>
<gene>
    <name evidence="14" type="ORF">GM160_07145</name>
</gene>
<keyword evidence="5" id="KW-0997">Cell inner membrane</keyword>
<sequence>MSTRQSIRLDGSGGRAGPQQQPAGTWVRFNWEDADDRAWLEDEAGVDELVADSLLAEDTRPRVVEHDNGLILILRGVNLNAGSRPEDMISLRLWFDGERLISTSRYPLRTVEGIIDQLERGTGPTTLADLLMELVEGLAERTDELIESIEEEIDDLEAQLLDGADRELRGRIGQIRRSIIVIRRYLAPQRDALARLSTINRPLLASLDRGRIREQADALTRLVEDLDMARERGAMIHEQLLTRLSDQLNTRMYILSIVAAIFLPLGFVTGLFGINVGGMPWVETPMGFWWVVLLIAAIGVGLGVWLKRRRWF</sequence>
<dbReference type="Pfam" id="PF01544">
    <property type="entry name" value="CorA"/>
    <property type="match status" value="1"/>
</dbReference>
<organism evidence="14 15">
    <name type="scientific">Guyparkeria halophila</name>
    <dbReference type="NCBI Taxonomy" id="47960"/>
    <lineage>
        <taxon>Bacteria</taxon>
        <taxon>Pseudomonadati</taxon>
        <taxon>Pseudomonadota</taxon>
        <taxon>Gammaproteobacteria</taxon>
        <taxon>Chromatiales</taxon>
        <taxon>Thioalkalibacteraceae</taxon>
        <taxon>Guyparkeria</taxon>
    </lineage>
</organism>
<evidence type="ECO:0000313" key="15">
    <source>
        <dbReference type="Proteomes" id="UP000427716"/>
    </source>
</evidence>
<evidence type="ECO:0000256" key="12">
    <source>
        <dbReference type="SAM" id="MobiDB-lite"/>
    </source>
</evidence>
<dbReference type="InterPro" id="IPR045863">
    <property type="entry name" value="CorA_TM1_TM2"/>
</dbReference>
<comment type="similarity">
    <text evidence="2">Belongs to the CorA metal ion transporter (MIT) (TC 1.A.35) family.</text>
</comment>
<evidence type="ECO:0000256" key="7">
    <source>
        <dbReference type="ARBA" id="ARBA00022833"/>
    </source>
</evidence>
<dbReference type="SUPFAM" id="SSF143865">
    <property type="entry name" value="CorA soluble domain-like"/>
    <property type="match status" value="1"/>
</dbReference>
<dbReference type="RefSeq" id="WP_136867552.1">
    <property type="nucleotide sequence ID" value="NZ_CP046415.1"/>
</dbReference>
<feature type="region of interest" description="Disordered" evidence="12">
    <location>
        <begin position="1"/>
        <end position="23"/>
    </location>
</feature>
<evidence type="ECO:0000256" key="4">
    <source>
        <dbReference type="ARBA" id="ARBA00022475"/>
    </source>
</evidence>
<dbReference type="AlphaFoldDB" id="A0A6I6DAS4"/>
<keyword evidence="7" id="KW-0862">Zinc</keyword>
<proteinExistence type="inferred from homology"/>
<dbReference type="PANTHER" id="PTHR46494">
    <property type="entry name" value="CORA FAMILY METAL ION TRANSPORTER (EUROFUNG)"/>
    <property type="match status" value="1"/>
</dbReference>
<dbReference type="Gene3D" id="1.20.58.340">
    <property type="entry name" value="Magnesium transport protein CorA, transmembrane region"/>
    <property type="match status" value="2"/>
</dbReference>
<dbReference type="GO" id="GO:0015087">
    <property type="term" value="F:cobalt ion transmembrane transporter activity"/>
    <property type="evidence" value="ECO:0007669"/>
    <property type="project" value="TreeGrafter"/>
</dbReference>
<keyword evidence="15" id="KW-1185">Reference proteome</keyword>
<evidence type="ECO:0000256" key="11">
    <source>
        <dbReference type="SAM" id="Coils"/>
    </source>
</evidence>
<dbReference type="PANTHER" id="PTHR46494:SF3">
    <property type="entry name" value="ZINC TRANSPORT PROTEIN ZNTB"/>
    <property type="match status" value="1"/>
</dbReference>
<dbReference type="GO" id="GO:0000287">
    <property type="term" value="F:magnesium ion binding"/>
    <property type="evidence" value="ECO:0007669"/>
    <property type="project" value="TreeGrafter"/>
</dbReference>
<evidence type="ECO:0000313" key="14">
    <source>
        <dbReference type="EMBL" id="QGT78692.1"/>
    </source>
</evidence>
<keyword evidence="10 13" id="KW-0472">Membrane</keyword>
<evidence type="ECO:0000256" key="5">
    <source>
        <dbReference type="ARBA" id="ARBA00022519"/>
    </source>
</evidence>
<evidence type="ECO:0000256" key="3">
    <source>
        <dbReference type="ARBA" id="ARBA00022448"/>
    </source>
</evidence>
<protein>
    <submittedName>
        <fullName evidence="14">Zinc transporter ZntB</fullName>
    </submittedName>
</protein>
<evidence type="ECO:0000256" key="9">
    <source>
        <dbReference type="ARBA" id="ARBA00023065"/>
    </source>
</evidence>
<comment type="subcellular location">
    <subcellularLocation>
        <location evidence="1">Cell membrane</location>
        <topology evidence="1">Multi-pass membrane protein</topology>
    </subcellularLocation>
</comment>
<keyword evidence="11" id="KW-0175">Coiled coil</keyword>
<dbReference type="GO" id="GO:0050897">
    <property type="term" value="F:cobalt ion binding"/>
    <property type="evidence" value="ECO:0007669"/>
    <property type="project" value="TreeGrafter"/>
</dbReference>
<dbReference type="KEGG" id="ghl:GM160_07145"/>
<dbReference type="Gene3D" id="3.30.460.20">
    <property type="entry name" value="CorA soluble domain-like"/>
    <property type="match status" value="1"/>
</dbReference>
<keyword evidence="6 13" id="KW-0812">Transmembrane</keyword>
<keyword evidence="8 13" id="KW-1133">Transmembrane helix</keyword>
<feature type="transmembrane region" description="Helical" evidence="13">
    <location>
        <begin position="286"/>
        <end position="306"/>
    </location>
</feature>
<keyword evidence="9" id="KW-0406">Ion transport</keyword>
<evidence type="ECO:0000256" key="13">
    <source>
        <dbReference type="SAM" id="Phobius"/>
    </source>
</evidence>
<dbReference type="EMBL" id="CP046415">
    <property type="protein sequence ID" value="QGT78692.1"/>
    <property type="molecule type" value="Genomic_DNA"/>
</dbReference>
<reference evidence="14 15" key="1">
    <citation type="submission" date="2019-11" db="EMBL/GenBank/DDBJ databases">
        <authorList>
            <person name="Zhang J."/>
            <person name="Sun C."/>
        </authorList>
    </citation>
    <scope>NUCLEOTIDE SEQUENCE [LARGE SCALE GENOMIC DNA]</scope>
    <source>
        <strain evidence="15">sp2</strain>
    </source>
</reference>
<evidence type="ECO:0000256" key="1">
    <source>
        <dbReference type="ARBA" id="ARBA00004651"/>
    </source>
</evidence>
<feature type="transmembrane region" description="Helical" evidence="13">
    <location>
        <begin position="253"/>
        <end position="274"/>
    </location>
</feature>
<keyword evidence="3" id="KW-0813">Transport</keyword>
<dbReference type="SUPFAM" id="SSF144083">
    <property type="entry name" value="Magnesium transport protein CorA, transmembrane region"/>
    <property type="match status" value="1"/>
</dbReference>
<dbReference type="GO" id="GO:0015095">
    <property type="term" value="F:magnesium ion transmembrane transporter activity"/>
    <property type="evidence" value="ECO:0007669"/>
    <property type="project" value="TreeGrafter"/>
</dbReference>
<dbReference type="InterPro" id="IPR002523">
    <property type="entry name" value="MgTranspt_CorA/ZnTranspt_ZntB"/>
</dbReference>
<dbReference type="InterPro" id="IPR045861">
    <property type="entry name" value="CorA_cytoplasmic_dom"/>
</dbReference>
<evidence type="ECO:0000256" key="2">
    <source>
        <dbReference type="ARBA" id="ARBA00009765"/>
    </source>
</evidence>
<dbReference type="Proteomes" id="UP000427716">
    <property type="component" value="Chromosome"/>
</dbReference>
<keyword evidence="4" id="KW-1003">Cell membrane</keyword>
<evidence type="ECO:0000256" key="8">
    <source>
        <dbReference type="ARBA" id="ARBA00022989"/>
    </source>
</evidence>
<dbReference type="GO" id="GO:0005886">
    <property type="term" value="C:plasma membrane"/>
    <property type="evidence" value="ECO:0007669"/>
    <property type="project" value="UniProtKB-SubCell"/>
</dbReference>